<dbReference type="GO" id="GO:0106339">
    <property type="term" value="F:tRNA (cytidine(32)-2'-O)-methyltransferase activity"/>
    <property type="evidence" value="ECO:0007669"/>
    <property type="project" value="RHEA"/>
</dbReference>
<dbReference type="FunFam" id="3.40.1280.10:FF:000006">
    <property type="entry name" value="Uncharacterized tRNA/rRNA methyltransferase HI_0380"/>
    <property type="match status" value="1"/>
</dbReference>
<dbReference type="Gene3D" id="1.10.8.590">
    <property type="match status" value="1"/>
</dbReference>
<dbReference type="PIRSF" id="PIRSF004808">
    <property type="entry name" value="LasT"/>
    <property type="match status" value="1"/>
</dbReference>
<comment type="similarity">
    <text evidence="1">Belongs to the class IV-like SAM-binding methyltransferase superfamily. RNA methyltransferase TrmH family.</text>
</comment>
<evidence type="ECO:0000256" key="5">
    <source>
        <dbReference type="RuleBase" id="RU362024"/>
    </source>
</evidence>
<comment type="catalytic activity">
    <reaction evidence="5">
        <text>cytidine(32) in tRNA + S-adenosyl-L-methionine = 2'-O-methylcytidine(32) in tRNA + S-adenosyl-L-homocysteine + H(+)</text>
        <dbReference type="Rhea" id="RHEA:42932"/>
        <dbReference type="Rhea" id="RHEA-COMP:10288"/>
        <dbReference type="Rhea" id="RHEA-COMP:10289"/>
        <dbReference type="ChEBI" id="CHEBI:15378"/>
        <dbReference type="ChEBI" id="CHEBI:57856"/>
        <dbReference type="ChEBI" id="CHEBI:59789"/>
        <dbReference type="ChEBI" id="CHEBI:74495"/>
        <dbReference type="ChEBI" id="CHEBI:82748"/>
        <dbReference type="EC" id="2.1.1.200"/>
    </reaction>
</comment>
<dbReference type="InterPro" id="IPR004384">
    <property type="entry name" value="RNA_MeTrfase_TrmJ/LasT"/>
</dbReference>
<protein>
    <recommendedName>
        <fullName evidence="5">tRNA (cytidine/uridine-2'-O-)-methyltransferase TrmJ</fullName>
        <ecNumber evidence="5">2.1.1.200</ecNumber>
    </recommendedName>
    <alternativeName>
        <fullName evidence="5">tRNA (cytidine(32)/uridine(32)-2'-O)-methyltransferase</fullName>
    </alternativeName>
    <alternativeName>
        <fullName evidence="5">tRNA Cm32/Um32 methyltransferase</fullName>
    </alternativeName>
</protein>
<dbReference type="EC" id="2.1.1.200" evidence="5"/>
<dbReference type="SUPFAM" id="SSF75217">
    <property type="entry name" value="alpha/beta knot"/>
    <property type="match status" value="1"/>
</dbReference>
<dbReference type="PANTHER" id="PTHR42786">
    <property type="entry name" value="TRNA/RRNA METHYLTRANSFERASE"/>
    <property type="match status" value="1"/>
</dbReference>
<comment type="caution">
    <text evidence="7">The sequence shown here is derived from an EMBL/GenBank/DDBJ whole genome shotgun (WGS) entry which is preliminary data.</text>
</comment>
<dbReference type="InterPro" id="IPR001537">
    <property type="entry name" value="SpoU_MeTrfase"/>
</dbReference>
<comment type="catalytic activity">
    <reaction evidence="5">
        <text>uridine(32) in tRNA + S-adenosyl-L-methionine = 2'-O-methyluridine(32) in tRNA + S-adenosyl-L-homocysteine + H(+)</text>
        <dbReference type="Rhea" id="RHEA:42936"/>
        <dbReference type="Rhea" id="RHEA-COMP:10107"/>
        <dbReference type="Rhea" id="RHEA-COMP:10290"/>
        <dbReference type="ChEBI" id="CHEBI:15378"/>
        <dbReference type="ChEBI" id="CHEBI:57856"/>
        <dbReference type="ChEBI" id="CHEBI:59789"/>
        <dbReference type="ChEBI" id="CHEBI:65315"/>
        <dbReference type="ChEBI" id="CHEBI:74478"/>
        <dbReference type="EC" id="2.1.1.200"/>
    </reaction>
</comment>
<dbReference type="STRING" id="437022.CC99x_01740"/>
<evidence type="ECO:0000256" key="2">
    <source>
        <dbReference type="ARBA" id="ARBA00022603"/>
    </source>
</evidence>
<dbReference type="EMBL" id="LKHV01000008">
    <property type="protein sequence ID" value="KRG18295.1"/>
    <property type="molecule type" value="Genomic_DNA"/>
</dbReference>
<comment type="function">
    <text evidence="5">Catalyzes the formation of 2'O-methylated cytidine (Cm32) or 2'O-methylated uridine (Um32) at position 32 in tRNA.</text>
</comment>
<dbReference type="InterPro" id="IPR029028">
    <property type="entry name" value="Alpha/beta_knot_MTases"/>
</dbReference>
<accession>A0A0Q9YP05</accession>
<reference evidence="7" key="1">
    <citation type="submission" date="2015-09" db="EMBL/GenBank/DDBJ databases">
        <title>Draft Genome Sequences of Two Novel Amoeba-resistant Intranuclear Bacteria, Candidatus Berkiella cookevillensis and Candidatus Berkiella aquae.</title>
        <authorList>
            <person name="Mehari Y.T."/>
            <person name="Arivett B.A."/>
            <person name="Farone A.L."/>
            <person name="Gunderson J.H."/>
            <person name="Farone M.B."/>
        </authorList>
    </citation>
    <scope>NUCLEOTIDE SEQUENCE [LARGE SCALE GENOMIC DNA]</scope>
    <source>
        <strain evidence="7">CC99</strain>
    </source>
</reference>
<evidence type="ECO:0000313" key="7">
    <source>
        <dbReference type="EMBL" id="KRG18295.1"/>
    </source>
</evidence>
<keyword evidence="5" id="KW-0819">tRNA processing</keyword>
<dbReference type="InterPro" id="IPR029026">
    <property type="entry name" value="tRNA_m1G_MTases_N"/>
</dbReference>
<keyword evidence="2 5" id="KW-0489">Methyltransferase</keyword>
<dbReference type="Gene3D" id="3.40.1280.10">
    <property type="match status" value="1"/>
</dbReference>
<dbReference type="GO" id="GO:0160206">
    <property type="term" value="F:tRNA (cytidine(32)/uridine(32)-2'-O)-methyltransferase activity"/>
    <property type="evidence" value="ECO:0007669"/>
    <property type="project" value="UniProtKB-EC"/>
</dbReference>
<dbReference type="CDD" id="cd18093">
    <property type="entry name" value="SpoU-like_TrmJ"/>
    <property type="match status" value="1"/>
</dbReference>
<dbReference type="GO" id="GO:0005829">
    <property type="term" value="C:cytosol"/>
    <property type="evidence" value="ECO:0007669"/>
    <property type="project" value="TreeGrafter"/>
</dbReference>
<dbReference type="GO" id="GO:0003723">
    <property type="term" value="F:RNA binding"/>
    <property type="evidence" value="ECO:0007669"/>
    <property type="project" value="InterPro"/>
</dbReference>
<dbReference type="PANTHER" id="PTHR42786:SF2">
    <property type="entry name" value="TRNA (CYTIDINE_URIDINE-2'-O-)-METHYLTRANSFERASE TRMJ"/>
    <property type="match status" value="1"/>
</dbReference>
<sequence>MKKLKTSEEIYTMIEKIRIVLCETSHPGNIGAVARAMKNMGLKKLVLVNPEKFPCAVATERAAGADDILQQAEVVTSLHEAVKDCELIFGTSARMREIPWPKVTPKQCAEKVLKHSNSDKVAIVFGTERSGLTNEELSLCNFHLYIPANPQYEALNLSQAVQIICYEIYQHYVEKEQQQDTLLGDAPVPASLDDVMGVFEHLEQALRAVDFIDPKPTRILMLRLKRLLLKARLDMEDVNILRGVCKAIIYKVSLSETT</sequence>
<dbReference type="GO" id="GO:0002128">
    <property type="term" value="P:tRNA nucleoside ribose methylation"/>
    <property type="evidence" value="ECO:0007669"/>
    <property type="project" value="TreeGrafter"/>
</dbReference>
<name>A0A0Q9YP05_9GAMM</name>
<dbReference type="PATRIC" id="fig|1590042.3.peg.1768"/>
<evidence type="ECO:0000256" key="4">
    <source>
        <dbReference type="ARBA" id="ARBA00022691"/>
    </source>
</evidence>
<keyword evidence="5" id="KW-0963">Cytoplasm</keyword>
<proteinExistence type="inferred from homology"/>
<feature type="domain" description="tRNA/rRNA methyltransferase SpoU type" evidence="6">
    <location>
        <begin position="17"/>
        <end position="166"/>
    </location>
</feature>
<evidence type="ECO:0000256" key="1">
    <source>
        <dbReference type="ARBA" id="ARBA00007228"/>
    </source>
</evidence>
<dbReference type="Pfam" id="PF00588">
    <property type="entry name" value="SpoU_methylase"/>
    <property type="match status" value="1"/>
</dbReference>
<evidence type="ECO:0000256" key="3">
    <source>
        <dbReference type="ARBA" id="ARBA00022679"/>
    </source>
</evidence>
<gene>
    <name evidence="5 7" type="primary">trmJ</name>
    <name evidence="7" type="ORF">CC99x_01740</name>
</gene>
<organism evidence="7">
    <name type="scientific">Candidatus Berkiella cookevillensis</name>
    <dbReference type="NCBI Taxonomy" id="437022"/>
    <lineage>
        <taxon>Bacteria</taxon>
        <taxon>Pseudomonadati</taxon>
        <taxon>Pseudomonadota</taxon>
        <taxon>Gammaproteobacteria</taxon>
        <taxon>Candidatus Berkiellales</taxon>
        <taxon>Candidatus Berkiellaceae</taxon>
        <taxon>Candidatus Berkiella</taxon>
    </lineage>
</organism>
<keyword evidence="3 7" id="KW-0808">Transferase</keyword>
<keyword evidence="4 5" id="KW-0949">S-adenosyl-L-methionine</keyword>
<evidence type="ECO:0000259" key="6">
    <source>
        <dbReference type="Pfam" id="PF00588"/>
    </source>
</evidence>
<comment type="subunit">
    <text evidence="5">Homodimer.</text>
</comment>
<dbReference type="NCBIfam" id="TIGR00050">
    <property type="entry name" value="rRNA_methyl_1"/>
    <property type="match status" value="1"/>
</dbReference>
<dbReference type="AlphaFoldDB" id="A0A0Q9YP05"/>
<comment type="subcellular location">
    <subcellularLocation>
        <location evidence="5">Cytoplasm</location>
    </subcellularLocation>
</comment>
<dbReference type="RefSeq" id="WP_057624817.1">
    <property type="nucleotide sequence ID" value="NZ_LKHV02000001.1"/>
</dbReference>